<evidence type="ECO:0000259" key="2">
    <source>
        <dbReference type="PROSITE" id="PS50106"/>
    </source>
</evidence>
<dbReference type="GO" id="GO:0006508">
    <property type="term" value="P:proteolysis"/>
    <property type="evidence" value="ECO:0007669"/>
    <property type="project" value="InterPro"/>
</dbReference>
<dbReference type="AlphaFoldDB" id="A0A143BHW7"/>
<dbReference type="eggNOG" id="COG0265">
    <property type="taxonomic scope" value="Bacteria"/>
</dbReference>
<accession>A0A143BHW7</accession>
<evidence type="ECO:0000313" key="3">
    <source>
        <dbReference type="EMBL" id="AMW04122.1"/>
    </source>
</evidence>
<dbReference type="STRING" id="1379270.GEMMAAP_03245"/>
<dbReference type="OrthoDB" id="5953789at2"/>
<proteinExistence type="predicted"/>
<keyword evidence="4" id="KW-1185">Reference proteome</keyword>
<dbReference type="GO" id="GO:0016020">
    <property type="term" value="C:membrane"/>
    <property type="evidence" value="ECO:0007669"/>
    <property type="project" value="InterPro"/>
</dbReference>
<dbReference type="Pfam" id="PF00595">
    <property type="entry name" value="PDZ"/>
    <property type="match status" value="1"/>
</dbReference>
<comment type="cofactor">
    <cofactor evidence="1">
        <name>Zn(2+)</name>
        <dbReference type="ChEBI" id="CHEBI:29105"/>
    </cofactor>
</comment>
<reference evidence="3 4" key="2">
    <citation type="journal article" date="2016" name="Environ. Microbiol. Rep.">
        <title>Metagenomic evidence for the presence of phototrophic Gemmatimonadetes bacteria in diverse environments.</title>
        <authorList>
            <person name="Zeng Y."/>
            <person name="Baumbach J."/>
            <person name="Barbosa E.G."/>
            <person name="Azevedo V."/>
            <person name="Zhang C."/>
            <person name="Koblizek M."/>
        </authorList>
    </citation>
    <scope>NUCLEOTIDE SEQUENCE [LARGE SCALE GENOMIC DNA]</scope>
    <source>
        <strain evidence="3 4">AP64</strain>
    </source>
</reference>
<dbReference type="PROSITE" id="PS50106">
    <property type="entry name" value="PDZ"/>
    <property type="match status" value="2"/>
</dbReference>
<gene>
    <name evidence="3" type="ORF">GEMMAAP_03245</name>
</gene>
<protein>
    <recommendedName>
        <fullName evidence="2">PDZ domain-containing protein</fullName>
    </recommendedName>
</protein>
<dbReference type="InterPro" id="IPR036034">
    <property type="entry name" value="PDZ_sf"/>
</dbReference>
<dbReference type="PANTHER" id="PTHR42837:SF2">
    <property type="entry name" value="MEMBRANE METALLOPROTEASE ARASP2, CHLOROPLASTIC-RELATED"/>
    <property type="match status" value="1"/>
</dbReference>
<feature type="domain" description="PDZ" evidence="2">
    <location>
        <begin position="183"/>
        <end position="243"/>
    </location>
</feature>
<dbReference type="GO" id="GO:0004222">
    <property type="term" value="F:metalloendopeptidase activity"/>
    <property type="evidence" value="ECO:0007669"/>
    <property type="project" value="InterPro"/>
</dbReference>
<dbReference type="InterPro" id="IPR001478">
    <property type="entry name" value="PDZ"/>
</dbReference>
<evidence type="ECO:0000313" key="4">
    <source>
        <dbReference type="Proteomes" id="UP000076404"/>
    </source>
</evidence>
<sequence>MVLYGLRPRGVAGYLVVAVGAVSLGAALAPCRAQGMQEREVRIMRAPGGVTIMRGGPANRAVLGVMLGEGSAADTAGVKLESVDANSPAAKAGLKAGDVITAINGVSLKVAREDAEDLALTGLAQRRLQRVMAKAKPGDEVTLQVRSGASNRTVTVKAVAPDELNGENERVVERVITRGPDGQITERRTGAPRGMVGVSIGGAGNKRDTLGLFINSVVSGGPAEKAGIVEGERIAAVNGVDVRVPREDTDDEQAAAARVDRFVREVRKVEPGKTLSLRVYSGGRYREVTVTAAAATDLPQEGMQIRMGDGEFRVRAPRAPMPPASPRQPRIFEFNSDGPRARIRVDGEALELDGLHLEEMMETMGRTLRERIRGMELELREAPGRSGVVRRTGGRAAAI</sequence>
<dbReference type="Proteomes" id="UP000076404">
    <property type="component" value="Chromosome"/>
</dbReference>
<dbReference type="PANTHER" id="PTHR42837">
    <property type="entry name" value="REGULATOR OF SIGMA-E PROTEASE RSEP"/>
    <property type="match status" value="1"/>
</dbReference>
<dbReference type="SMART" id="SM00228">
    <property type="entry name" value="PDZ"/>
    <property type="match status" value="2"/>
</dbReference>
<evidence type="ECO:0000256" key="1">
    <source>
        <dbReference type="ARBA" id="ARBA00001947"/>
    </source>
</evidence>
<feature type="domain" description="PDZ" evidence="2">
    <location>
        <begin position="49"/>
        <end position="109"/>
    </location>
</feature>
<organism evidence="3 4">
    <name type="scientific">Gemmatimonas phototrophica</name>
    <dbReference type="NCBI Taxonomy" id="1379270"/>
    <lineage>
        <taxon>Bacteria</taxon>
        <taxon>Pseudomonadati</taxon>
        <taxon>Gemmatimonadota</taxon>
        <taxon>Gemmatimonadia</taxon>
        <taxon>Gemmatimonadales</taxon>
        <taxon>Gemmatimonadaceae</taxon>
        <taxon>Gemmatimonas</taxon>
    </lineage>
</organism>
<dbReference type="InterPro" id="IPR004387">
    <property type="entry name" value="Pept_M50_Zn"/>
</dbReference>
<dbReference type="EMBL" id="CP011454">
    <property type="protein sequence ID" value="AMW04122.1"/>
    <property type="molecule type" value="Genomic_DNA"/>
</dbReference>
<dbReference type="SUPFAM" id="SSF50156">
    <property type="entry name" value="PDZ domain-like"/>
    <property type="match status" value="2"/>
</dbReference>
<dbReference type="RefSeq" id="WP_026849410.1">
    <property type="nucleotide sequence ID" value="NZ_CP011454.1"/>
</dbReference>
<name>A0A143BHW7_9BACT</name>
<dbReference type="Gene3D" id="2.30.42.10">
    <property type="match status" value="2"/>
</dbReference>
<reference evidence="3 4" key="1">
    <citation type="journal article" date="2014" name="Proc. Natl. Acad. Sci. U.S.A.">
        <title>Functional type 2 photosynthetic reaction centers found in the rare bacterial phylum Gemmatimonadetes.</title>
        <authorList>
            <person name="Zeng Y."/>
            <person name="Feng F."/>
            <person name="Medova H."/>
            <person name="Dean J."/>
            <person name="Koblizek M."/>
        </authorList>
    </citation>
    <scope>NUCLEOTIDE SEQUENCE [LARGE SCALE GENOMIC DNA]</scope>
    <source>
        <strain evidence="3 4">AP64</strain>
    </source>
</reference>
<dbReference type="KEGG" id="gph:GEMMAAP_03245"/>
<dbReference type="Pfam" id="PF13180">
    <property type="entry name" value="PDZ_2"/>
    <property type="match status" value="1"/>
</dbReference>